<dbReference type="SUPFAM" id="SSF88723">
    <property type="entry name" value="PIN domain-like"/>
    <property type="match status" value="1"/>
</dbReference>
<evidence type="ECO:0000313" key="7">
    <source>
        <dbReference type="EMBL" id="SEG42764.1"/>
    </source>
</evidence>
<gene>
    <name evidence="5" type="primary">vapC</name>
    <name evidence="7" type="ORF">SAMN05421819_2877</name>
</gene>
<dbReference type="AlphaFoldDB" id="A0A1H6A3F9"/>
<reference evidence="7 8" key="1">
    <citation type="submission" date="2016-10" db="EMBL/GenBank/DDBJ databases">
        <authorList>
            <person name="de Groot N.N."/>
        </authorList>
    </citation>
    <scope>NUCLEOTIDE SEQUENCE [LARGE SCALE GENOMIC DNA]</scope>
    <source>
        <strain evidence="7 8">DSM 22489</strain>
    </source>
</reference>
<sequence length="141" mass="15731">MILPDANVWFSLSTSGHASHTSTAKWLQSVASSERIFFCRLTQLSLLRLLTTSQVMGDDVMTQRSAWLSFDFLMLDPRIELHPEPEGLSIAFRNQSNRNEVSPKRWADDYLAAFANAGGLQLVTYDRALAARVQGACLLTP</sequence>
<dbReference type="EC" id="3.1.-.-" evidence="5"/>
<evidence type="ECO:0000256" key="1">
    <source>
        <dbReference type="ARBA" id="ARBA00022649"/>
    </source>
</evidence>
<keyword evidence="3 5" id="KW-0479">Metal-binding</keyword>
<protein>
    <recommendedName>
        <fullName evidence="5">Ribonuclease VapC</fullName>
        <shortName evidence="5">RNase VapC</shortName>
        <ecNumber evidence="5">3.1.-.-</ecNumber>
    </recommendedName>
    <alternativeName>
        <fullName evidence="5">Toxin VapC</fullName>
    </alternativeName>
</protein>
<keyword evidence="5" id="KW-0800">Toxin</keyword>
<evidence type="ECO:0000256" key="4">
    <source>
        <dbReference type="ARBA" id="ARBA00022801"/>
    </source>
</evidence>
<keyword evidence="4 5" id="KW-0378">Hydrolase</keyword>
<evidence type="ECO:0000256" key="3">
    <source>
        <dbReference type="ARBA" id="ARBA00022723"/>
    </source>
</evidence>
<evidence type="ECO:0000313" key="8">
    <source>
        <dbReference type="Proteomes" id="UP000236728"/>
    </source>
</evidence>
<evidence type="ECO:0000259" key="6">
    <source>
        <dbReference type="Pfam" id="PF01850"/>
    </source>
</evidence>
<keyword evidence="2 5" id="KW-0540">Nuclease</keyword>
<dbReference type="NCBIfam" id="TIGR00028">
    <property type="entry name" value="Mtu_PIN_fam"/>
    <property type="match status" value="1"/>
</dbReference>
<dbReference type="InterPro" id="IPR022907">
    <property type="entry name" value="VapC_family"/>
</dbReference>
<evidence type="ECO:0000256" key="5">
    <source>
        <dbReference type="HAMAP-Rule" id="MF_00265"/>
    </source>
</evidence>
<dbReference type="GO" id="GO:0090729">
    <property type="term" value="F:toxin activity"/>
    <property type="evidence" value="ECO:0007669"/>
    <property type="project" value="UniProtKB-KW"/>
</dbReference>
<feature type="binding site" evidence="5">
    <location>
        <position position="108"/>
    </location>
    <ligand>
        <name>Mg(2+)</name>
        <dbReference type="ChEBI" id="CHEBI:18420"/>
    </ligand>
</feature>
<feature type="domain" description="PIN" evidence="6">
    <location>
        <begin position="2"/>
        <end position="130"/>
    </location>
</feature>
<keyword evidence="8" id="KW-1185">Reference proteome</keyword>
<comment type="cofactor">
    <cofactor evidence="5">
        <name>Mg(2+)</name>
        <dbReference type="ChEBI" id="CHEBI:18420"/>
    </cofactor>
</comment>
<feature type="binding site" evidence="5">
    <location>
        <position position="5"/>
    </location>
    <ligand>
        <name>Mg(2+)</name>
        <dbReference type="ChEBI" id="CHEBI:18420"/>
    </ligand>
</feature>
<dbReference type="InterPro" id="IPR029060">
    <property type="entry name" value="PIN-like_dom_sf"/>
</dbReference>
<dbReference type="Pfam" id="PF01850">
    <property type="entry name" value="PIN"/>
    <property type="match status" value="1"/>
</dbReference>
<name>A0A1H6A3F9_9BACT</name>
<evidence type="ECO:0000256" key="2">
    <source>
        <dbReference type="ARBA" id="ARBA00022722"/>
    </source>
</evidence>
<keyword evidence="5" id="KW-0460">Magnesium</keyword>
<dbReference type="GO" id="GO:0045926">
    <property type="term" value="P:negative regulation of growth"/>
    <property type="evidence" value="ECO:0007669"/>
    <property type="project" value="UniProtKB-ARBA"/>
</dbReference>
<dbReference type="EMBL" id="FNVA01000005">
    <property type="protein sequence ID" value="SEG42764.1"/>
    <property type="molecule type" value="Genomic_DNA"/>
</dbReference>
<dbReference type="HAMAP" id="MF_00265">
    <property type="entry name" value="VapC_Nob1"/>
    <property type="match status" value="1"/>
</dbReference>
<dbReference type="InterPro" id="IPR002716">
    <property type="entry name" value="PIN_dom"/>
</dbReference>
<dbReference type="Proteomes" id="UP000236728">
    <property type="component" value="Unassembled WGS sequence"/>
</dbReference>
<dbReference type="GO" id="GO:0016788">
    <property type="term" value="F:hydrolase activity, acting on ester bonds"/>
    <property type="evidence" value="ECO:0007669"/>
    <property type="project" value="InterPro"/>
</dbReference>
<dbReference type="InterPro" id="IPR006226">
    <property type="entry name" value="Mtu_PIN"/>
</dbReference>
<accession>A0A1H6A3F9</accession>
<comment type="function">
    <text evidence="5">Toxic component of a toxin-antitoxin (TA) system. An RNase.</text>
</comment>
<dbReference type="OrthoDB" id="128866at2"/>
<dbReference type="GO" id="GO:0004540">
    <property type="term" value="F:RNA nuclease activity"/>
    <property type="evidence" value="ECO:0007669"/>
    <property type="project" value="InterPro"/>
</dbReference>
<dbReference type="RefSeq" id="WP_160115164.1">
    <property type="nucleotide sequence ID" value="NZ_FNVA01000005.1"/>
</dbReference>
<proteinExistence type="inferred from homology"/>
<organism evidence="7 8">
    <name type="scientific">Bryocella elongata</name>
    <dbReference type="NCBI Taxonomy" id="863522"/>
    <lineage>
        <taxon>Bacteria</taxon>
        <taxon>Pseudomonadati</taxon>
        <taxon>Acidobacteriota</taxon>
        <taxon>Terriglobia</taxon>
        <taxon>Terriglobales</taxon>
        <taxon>Acidobacteriaceae</taxon>
        <taxon>Bryocella</taxon>
    </lineage>
</organism>
<keyword evidence="1 5" id="KW-1277">Toxin-antitoxin system</keyword>
<dbReference type="GO" id="GO:0000287">
    <property type="term" value="F:magnesium ion binding"/>
    <property type="evidence" value="ECO:0007669"/>
    <property type="project" value="UniProtKB-UniRule"/>
</dbReference>
<comment type="similarity">
    <text evidence="5">Belongs to the PINc/VapC protein family.</text>
</comment>